<dbReference type="Gene3D" id="1.20.1280.50">
    <property type="match status" value="1"/>
</dbReference>
<sequence>MDALASLPADVLVAILVRLPVRSIARCRKVCRAWRSAISHPSFDIAYAQRPAAVVKLTTNELFGFDVEYGGAGVLPKIFATTSVAFELFRGRWHRDNVHINPPSTRALIFGRTRSSVRGSWDGVVCIELFSHTAEWSLVPLPPRYGHADQYVLWNPVTMACAAISPPAGGGEIMGAYSHPSTRRFHLVHASGETVGGHLMASTSFRILRVGDAVWREIPLKEEISMAGHYARCVSLHGSLHWLVLWGSESKLRLLVFDTIREKFRLMQAPAPPRLREGAAEDVLTMARLGVLSGGKLCTFIVEPWTSSMEVWVLEDYEAAALSSWRLKERISLVLWNRSDLSRTFCIATDVEVVEGVRDGEEIFIRHSNRMVGGGGSRIDAYNLGRKEWHMVNVSQSARTVMHRESILQPEVSFGGAARALSHKIDKNGHKCYYL</sequence>
<reference evidence="2" key="1">
    <citation type="submission" date="2023-07" db="EMBL/GenBank/DDBJ databases">
        <title>A chromosome-level genome assembly of Lolium multiflorum.</title>
        <authorList>
            <person name="Chen Y."/>
            <person name="Copetti D."/>
            <person name="Kolliker R."/>
            <person name="Studer B."/>
        </authorList>
    </citation>
    <scope>NUCLEOTIDE SEQUENCE</scope>
    <source>
        <strain evidence="2">02402/16</strain>
        <tissue evidence="2">Leaf</tissue>
    </source>
</reference>
<dbReference type="InterPro" id="IPR006527">
    <property type="entry name" value="F-box-assoc_dom_typ1"/>
</dbReference>
<dbReference type="PANTHER" id="PTHR31672:SF2">
    <property type="entry name" value="F-BOX DOMAIN-CONTAINING PROTEIN"/>
    <property type="match status" value="1"/>
</dbReference>
<organism evidence="2 3">
    <name type="scientific">Lolium multiflorum</name>
    <name type="common">Italian ryegrass</name>
    <name type="synonym">Lolium perenne subsp. multiflorum</name>
    <dbReference type="NCBI Taxonomy" id="4521"/>
    <lineage>
        <taxon>Eukaryota</taxon>
        <taxon>Viridiplantae</taxon>
        <taxon>Streptophyta</taxon>
        <taxon>Embryophyta</taxon>
        <taxon>Tracheophyta</taxon>
        <taxon>Spermatophyta</taxon>
        <taxon>Magnoliopsida</taxon>
        <taxon>Liliopsida</taxon>
        <taxon>Poales</taxon>
        <taxon>Poaceae</taxon>
        <taxon>BOP clade</taxon>
        <taxon>Pooideae</taxon>
        <taxon>Poodae</taxon>
        <taxon>Poeae</taxon>
        <taxon>Poeae Chloroplast Group 2 (Poeae type)</taxon>
        <taxon>Loliodinae</taxon>
        <taxon>Loliinae</taxon>
        <taxon>Lolium</taxon>
    </lineage>
</organism>
<evidence type="ECO:0000259" key="1">
    <source>
        <dbReference type="PROSITE" id="PS50181"/>
    </source>
</evidence>
<dbReference type="InterPro" id="IPR036047">
    <property type="entry name" value="F-box-like_dom_sf"/>
</dbReference>
<dbReference type="Pfam" id="PF12937">
    <property type="entry name" value="F-box-like"/>
    <property type="match status" value="1"/>
</dbReference>
<comment type="caution">
    <text evidence="2">The sequence shown here is derived from an EMBL/GenBank/DDBJ whole genome shotgun (WGS) entry which is preliminary data.</text>
</comment>
<dbReference type="PROSITE" id="PS50181">
    <property type="entry name" value="FBOX"/>
    <property type="match status" value="1"/>
</dbReference>
<evidence type="ECO:0000313" key="3">
    <source>
        <dbReference type="Proteomes" id="UP001231189"/>
    </source>
</evidence>
<name>A0AAD8SEX3_LOLMU</name>
<protein>
    <recommendedName>
        <fullName evidence="1">F-box domain-containing protein</fullName>
    </recommendedName>
</protein>
<dbReference type="EMBL" id="JAUUTY010000004">
    <property type="protein sequence ID" value="KAK1649872.1"/>
    <property type="molecule type" value="Genomic_DNA"/>
</dbReference>
<dbReference type="InterPro" id="IPR017451">
    <property type="entry name" value="F-box-assoc_interact_dom"/>
</dbReference>
<dbReference type="CDD" id="cd22157">
    <property type="entry name" value="F-box_AtFBW1-like"/>
    <property type="match status" value="1"/>
</dbReference>
<dbReference type="AlphaFoldDB" id="A0AAD8SEX3"/>
<dbReference type="SUPFAM" id="SSF81383">
    <property type="entry name" value="F-box domain"/>
    <property type="match status" value="1"/>
</dbReference>
<dbReference type="NCBIfam" id="TIGR01640">
    <property type="entry name" value="F_box_assoc_1"/>
    <property type="match status" value="1"/>
</dbReference>
<dbReference type="SMART" id="SM00256">
    <property type="entry name" value="FBOX"/>
    <property type="match status" value="1"/>
</dbReference>
<proteinExistence type="predicted"/>
<gene>
    <name evidence="2" type="ORF">QYE76_067677</name>
</gene>
<dbReference type="InterPro" id="IPR001810">
    <property type="entry name" value="F-box_dom"/>
</dbReference>
<feature type="domain" description="F-box" evidence="1">
    <location>
        <begin position="1"/>
        <end position="50"/>
    </location>
</feature>
<dbReference type="InterPro" id="IPR050796">
    <property type="entry name" value="SCF_F-box_component"/>
</dbReference>
<evidence type="ECO:0000313" key="2">
    <source>
        <dbReference type="EMBL" id="KAK1649872.1"/>
    </source>
</evidence>
<accession>A0AAD8SEX3</accession>
<dbReference type="Proteomes" id="UP001231189">
    <property type="component" value="Unassembled WGS sequence"/>
</dbReference>
<keyword evidence="3" id="KW-1185">Reference proteome</keyword>
<dbReference type="PANTHER" id="PTHR31672">
    <property type="entry name" value="BNACNNG10540D PROTEIN"/>
    <property type="match status" value="1"/>
</dbReference>
<dbReference type="Pfam" id="PF07734">
    <property type="entry name" value="FBA_1"/>
    <property type="match status" value="1"/>
</dbReference>